<keyword evidence="2" id="KW-1133">Transmembrane helix</keyword>
<accession>A0A0G0ZGL3</accession>
<keyword evidence="1" id="KW-0175">Coiled coil</keyword>
<protein>
    <submittedName>
        <fullName evidence="3">Uncharacterized protein</fullName>
    </submittedName>
</protein>
<gene>
    <name evidence="3" type="ORF">UU67_C0057G0004</name>
</gene>
<dbReference type="SUPFAM" id="SSF49464">
    <property type="entry name" value="Carboxypeptidase regulatory domain-like"/>
    <property type="match status" value="1"/>
</dbReference>
<dbReference type="Gene3D" id="2.60.40.1120">
    <property type="entry name" value="Carboxypeptidase-like, regulatory domain"/>
    <property type="match status" value="1"/>
</dbReference>
<dbReference type="PATRIC" id="fig|1618429.3.peg.990"/>
<dbReference type="InterPro" id="IPR008969">
    <property type="entry name" value="CarboxyPept-like_regulatory"/>
</dbReference>
<keyword evidence="2" id="KW-0812">Transmembrane</keyword>
<dbReference type="InterPro" id="IPR024414">
    <property type="entry name" value="Uncharacterised_PrgI"/>
</dbReference>
<feature type="transmembrane region" description="Helical" evidence="2">
    <location>
        <begin position="49"/>
        <end position="70"/>
    </location>
</feature>
<reference evidence="3 4" key="1">
    <citation type="journal article" date="2015" name="Nature">
        <title>rRNA introns, odd ribosomes, and small enigmatic genomes across a large radiation of phyla.</title>
        <authorList>
            <person name="Brown C.T."/>
            <person name="Hug L.A."/>
            <person name="Thomas B.C."/>
            <person name="Sharon I."/>
            <person name="Castelle C.J."/>
            <person name="Singh A."/>
            <person name="Wilkins M.J."/>
            <person name="Williams K.H."/>
            <person name="Banfield J.F."/>
        </authorList>
    </citation>
    <scope>NUCLEOTIDE SEQUENCE [LARGE SCALE GENOMIC DNA]</scope>
</reference>
<dbReference type="Pfam" id="PF12666">
    <property type="entry name" value="PrgI"/>
    <property type="match status" value="1"/>
</dbReference>
<evidence type="ECO:0000256" key="1">
    <source>
        <dbReference type="SAM" id="Coils"/>
    </source>
</evidence>
<sequence length="300" mass="32646">MEHAVPQNVTSFEFHLVGDMTLKQFAYLGSGLGIAFLVYSTLFQTLPYVAAPIIVISALSGVALAFLPVLDRPLDHFVLAFFKAIYSPTKGEVKLPPGTNRLQLFLKPAQPAPDKPQQTPKIVPVNPGLTPISPIPDQGKKIIELLQQNAVLQKKLLEVEQNLQTLKQTTSIPRPPLPASPPAGGPVPTPIYPKPPKAVVVEPVKPVKTQMLLTSFPNVINGVVEEDGDFLEGVIVIIHNKDNIPVRALKTNKLGQFSGATPLPSGVYTVTLEKEDYKFDTLQITLTGEILSPLKLKPRK</sequence>
<evidence type="ECO:0000313" key="3">
    <source>
        <dbReference type="EMBL" id="KKS12133.1"/>
    </source>
</evidence>
<feature type="transmembrane region" description="Helical" evidence="2">
    <location>
        <begin position="25"/>
        <end position="43"/>
    </location>
</feature>
<comment type="caution">
    <text evidence="3">The sequence shown here is derived from an EMBL/GenBank/DDBJ whole genome shotgun (WGS) entry which is preliminary data.</text>
</comment>
<dbReference type="AlphaFoldDB" id="A0A0G0ZGL3"/>
<proteinExistence type="predicted"/>
<feature type="coiled-coil region" evidence="1">
    <location>
        <begin position="142"/>
        <end position="169"/>
    </location>
</feature>
<dbReference type="EMBL" id="LCBN01000057">
    <property type="protein sequence ID" value="KKS12133.1"/>
    <property type="molecule type" value="Genomic_DNA"/>
</dbReference>
<evidence type="ECO:0000256" key="2">
    <source>
        <dbReference type="SAM" id="Phobius"/>
    </source>
</evidence>
<evidence type="ECO:0000313" key="4">
    <source>
        <dbReference type="Proteomes" id="UP000034753"/>
    </source>
</evidence>
<keyword evidence="2" id="KW-0472">Membrane</keyword>
<dbReference type="Proteomes" id="UP000034753">
    <property type="component" value="Unassembled WGS sequence"/>
</dbReference>
<organism evidence="3 4">
    <name type="scientific">Candidatus Daviesbacteria bacterium GW2011_GWB1_41_5</name>
    <dbReference type="NCBI Taxonomy" id="1618429"/>
    <lineage>
        <taxon>Bacteria</taxon>
        <taxon>Candidatus Daviesiibacteriota</taxon>
    </lineage>
</organism>
<name>A0A0G0ZGL3_9BACT</name>